<feature type="transmembrane region" description="Helical" evidence="2">
    <location>
        <begin position="183"/>
        <end position="203"/>
    </location>
</feature>
<keyword evidence="2" id="KW-1133">Transmembrane helix</keyword>
<name>A0ABP7CG57_9PSEU</name>
<feature type="signal peptide" evidence="3">
    <location>
        <begin position="1"/>
        <end position="28"/>
    </location>
</feature>
<dbReference type="NCBIfam" id="TIGR01167">
    <property type="entry name" value="LPXTG_anchor"/>
    <property type="match status" value="1"/>
</dbReference>
<evidence type="ECO:0008006" key="6">
    <source>
        <dbReference type="Google" id="ProtNLM"/>
    </source>
</evidence>
<proteinExistence type="predicted"/>
<dbReference type="RefSeq" id="WP_346137147.1">
    <property type="nucleotide sequence ID" value="NZ_BAABBE010000065.1"/>
</dbReference>
<evidence type="ECO:0000256" key="2">
    <source>
        <dbReference type="SAM" id="Phobius"/>
    </source>
</evidence>
<organism evidence="4 5">
    <name type="scientific">Lentzea roselyniae</name>
    <dbReference type="NCBI Taxonomy" id="531940"/>
    <lineage>
        <taxon>Bacteria</taxon>
        <taxon>Bacillati</taxon>
        <taxon>Actinomycetota</taxon>
        <taxon>Actinomycetes</taxon>
        <taxon>Pseudonocardiales</taxon>
        <taxon>Pseudonocardiaceae</taxon>
        <taxon>Lentzea</taxon>
    </lineage>
</organism>
<keyword evidence="3" id="KW-0732">Signal</keyword>
<comment type="caution">
    <text evidence="4">The sequence shown here is derived from an EMBL/GenBank/DDBJ whole genome shotgun (WGS) entry which is preliminary data.</text>
</comment>
<evidence type="ECO:0000313" key="5">
    <source>
        <dbReference type="Proteomes" id="UP001500711"/>
    </source>
</evidence>
<evidence type="ECO:0000256" key="1">
    <source>
        <dbReference type="SAM" id="MobiDB-lite"/>
    </source>
</evidence>
<keyword evidence="2" id="KW-0472">Membrane</keyword>
<evidence type="ECO:0000313" key="4">
    <source>
        <dbReference type="EMBL" id="GAA3687977.1"/>
    </source>
</evidence>
<evidence type="ECO:0000256" key="3">
    <source>
        <dbReference type="SAM" id="SignalP"/>
    </source>
</evidence>
<feature type="region of interest" description="Disordered" evidence="1">
    <location>
        <begin position="123"/>
        <end position="160"/>
    </location>
</feature>
<feature type="chain" id="PRO_5047006331" description="LPXTG-motif cell wall anchor domain-containing protein" evidence="3">
    <location>
        <begin position="29"/>
        <end position="208"/>
    </location>
</feature>
<dbReference type="Proteomes" id="UP001500711">
    <property type="component" value="Unassembled WGS sequence"/>
</dbReference>
<reference evidence="5" key="1">
    <citation type="journal article" date="2019" name="Int. J. Syst. Evol. Microbiol.">
        <title>The Global Catalogue of Microorganisms (GCM) 10K type strain sequencing project: providing services to taxonomists for standard genome sequencing and annotation.</title>
        <authorList>
            <consortium name="The Broad Institute Genomics Platform"/>
            <consortium name="The Broad Institute Genome Sequencing Center for Infectious Disease"/>
            <person name="Wu L."/>
            <person name="Ma J."/>
        </authorList>
    </citation>
    <scope>NUCLEOTIDE SEQUENCE [LARGE SCALE GENOMIC DNA]</scope>
    <source>
        <strain evidence="5">JCM 17494</strain>
    </source>
</reference>
<dbReference type="EMBL" id="BAABBE010000065">
    <property type="protein sequence ID" value="GAA3687977.1"/>
    <property type="molecule type" value="Genomic_DNA"/>
</dbReference>
<sequence>MAGRTFRALAIVGGATFATMAFVTTAYAHVPVVSATCVDEKTELVVDLRSYSGKGRNLLTVTGDGAQLVKTEFATEYSLKREFDGRLDHTFMVKVEAWDDPDATKGWAFEKKLEVVKCVRPTPTTTTPTTTTTPAMPTTTTTKPSTSTPTSPPATMTTTSAAVPPVKVETPATPLAATGASPLWTVLAGVGLIGLGAGVVFAMRRKRA</sequence>
<protein>
    <recommendedName>
        <fullName evidence="6">LPXTG-motif cell wall anchor domain-containing protein</fullName>
    </recommendedName>
</protein>
<keyword evidence="2" id="KW-0812">Transmembrane</keyword>
<accession>A0ABP7CG57</accession>
<keyword evidence="5" id="KW-1185">Reference proteome</keyword>
<gene>
    <name evidence="4" type="ORF">GCM10022267_88400</name>
</gene>